<keyword evidence="3" id="KW-1133">Transmembrane helix</keyword>
<feature type="transmembrane region" description="Helical" evidence="3">
    <location>
        <begin position="179"/>
        <end position="197"/>
    </location>
</feature>
<keyword evidence="3" id="KW-0472">Membrane</keyword>
<protein>
    <submittedName>
        <fullName evidence="4">Uncharacterized protein</fullName>
    </submittedName>
</protein>
<keyword evidence="1" id="KW-0677">Repeat</keyword>
<dbReference type="Proteomes" id="UP001305746">
    <property type="component" value="Unassembled WGS sequence"/>
</dbReference>
<feature type="transmembrane region" description="Helical" evidence="3">
    <location>
        <begin position="203"/>
        <end position="220"/>
    </location>
</feature>
<dbReference type="InterPro" id="IPR052346">
    <property type="entry name" value="O-mannosyl-transferase_TMTC"/>
</dbReference>
<comment type="caution">
    <text evidence="4">The sequence shown here is derived from an EMBL/GenBank/DDBJ whole genome shotgun (WGS) entry which is preliminary data.</text>
</comment>
<dbReference type="PANTHER" id="PTHR44227">
    <property type="match status" value="1"/>
</dbReference>
<feature type="transmembrane region" description="Helical" evidence="3">
    <location>
        <begin position="309"/>
        <end position="330"/>
    </location>
</feature>
<gene>
    <name evidence="4" type="ORF">U5822_12070</name>
</gene>
<feature type="transmembrane region" description="Helical" evidence="3">
    <location>
        <begin position="337"/>
        <end position="358"/>
    </location>
</feature>
<reference evidence="4 5" key="1">
    <citation type="submission" date="2023-12" db="EMBL/GenBank/DDBJ databases">
        <title>Marinobacter qingdaonensis sp. nov., isolated from the intertidal sediment of Qingdao, PR China.</title>
        <authorList>
            <person name="Li Y."/>
        </authorList>
    </citation>
    <scope>NUCLEOTIDE SEQUENCE [LARGE SCALE GENOMIC DNA]</scope>
    <source>
        <strain evidence="4 5">ASW11-75</strain>
    </source>
</reference>
<sequence>MWIKNNIYFHFLCAAVLTVAAYVLGLSGGFYFDDEWNILGNQSLKQDSLSFKALWDAALSGTAGPLGRPLAMLSFALNYVFFGFDPFYFKLVNLLIHVLCGVTIYAISLSLCEYLCDIPTPRRRLFAFLVMLLWLLHPINLTTVLYSVQRMAGLSALFTLLGMLAYLRARQLVGQERYVARTVLFVTSLLICWPLALASKENAILLPVYLLILEFLFLRFRAAGEQRVSRPLVYSFVGLLLIPGIVVSAYFLVFPDWILNGYARRDFTLGERLLTEARVLFYYIGQILLPINSSLGLFHDDFVVSKSLFSPWTTILSVVTLAALSLGALIYSRKLPVFGFGVLFFLAAHLLESSVFALELVHEHRNYLASFSVLFAVAYVFVRGTQRTDRVRGFAAACLIIFFGVTTTARAAIWGEPVFHVVTEVSNHPQSPRANYGMGKQYATYARTLDASPQKIEALEWASLYFGKSAELRQSYTDGLFGLLMMEGLEGYEMGSGHFNALLFRLGKAPFSNNNFNYLNSLLRCLERGDCTIADAKLEAIISACQENDGFSGKHARQVLVRYERFLK</sequence>
<keyword evidence="3" id="KW-0812">Transmembrane</keyword>
<proteinExistence type="predicted"/>
<accession>A0ABU5P085</accession>
<feature type="transmembrane region" description="Helical" evidence="3">
    <location>
        <begin position="394"/>
        <end position="414"/>
    </location>
</feature>
<keyword evidence="5" id="KW-1185">Reference proteome</keyword>
<feature type="transmembrane region" description="Helical" evidence="3">
    <location>
        <begin position="94"/>
        <end position="116"/>
    </location>
</feature>
<evidence type="ECO:0000313" key="5">
    <source>
        <dbReference type="Proteomes" id="UP001305746"/>
    </source>
</evidence>
<feature type="transmembrane region" description="Helical" evidence="3">
    <location>
        <begin position="232"/>
        <end position="253"/>
    </location>
</feature>
<feature type="transmembrane region" description="Helical" evidence="3">
    <location>
        <begin position="151"/>
        <end position="167"/>
    </location>
</feature>
<evidence type="ECO:0000256" key="1">
    <source>
        <dbReference type="ARBA" id="ARBA00022737"/>
    </source>
</evidence>
<dbReference type="RefSeq" id="WP_322855872.1">
    <property type="nucleotide sequence ID" value="NZ_JAYDCJ010000003.1"/>
</dbReference>
<feature type="transmembrane region" description="Helical" evidence="3">
    <location>
        <begin position="7"/>
        <end position="32"/>
    </location>
</feature>
<dbReference type="EMBL" id="JAYDCJ010000003">
    <property type="protein sequence ID" value="MEA1081412.1"/>
    <property type="molecule type" value="Genomic_DNA"/>
</dbReference>
<name>A0ABU5P085_9GAMM</name>
<feature type="transmembrane region" description="Helical" evidence="3">
    <location>
        <begin position="125"/>
        <end position="145"/>
    </location>
</feature>
<feature type="transmembrane region" description="Helical" evidence="3">
    <location>
        <begin position="364"/>
        <end position="382"/>
    </location>
</feature>
<keyword evidence="2" id="KW-0802">TPR repeat</keyword>
<organism evidence="4 5">
    <name type="scientific">Marinobacter qingdaonensis</name>
    <dbReference type="NCBI Taxonomy" id="3108486"/>
    <lineage>
        <taxon>Bacteria</taxon>
        <taxon>Pseudomonadati</taxon>
        <taxon>Pseudomonadota</taxon>
        <taxon>Gammaproteobacteria</taxon>
        <taxon>Pseudomonadales</taxon>
        <taxon>Marinobacteraceae</taxon>
        <taxon>Marinobacter</taxon>
    </lineage>
</organism>
<evidence type="ECO:0000256" key="3">
    <source>
        <dbReference type="SAM" id="Phobius"/>
    </source>
</evidence>
<evidence type="ECO:0000313" key="4">
    <source>
        <dbReference type="EMBL" id="MEA1081412.1"/>
    </source>
</evidence>
<evidence type="ECO:0000256" key="2">
    <source>
        <dbReference type="ARBA" id="ARBA00022803"/>
    </source>
</evidence>
<dbReference type="PANTHER" id="PTHR44227:SF3">
    <property type="entry name" value="PROTEIN O-MANNOSYL-TRANSFERASE TMTC4"/>
    <property type="match status" value="1"/>
</dbReference>